<sequence length="460" mass="51809">MELKHAKKTIQLHEKRERLRGMREIASREMFDVIIIGAGFAGLIAARELEMLGRRVLIIEARDRLGGRTWVDRRLGCDVELGGTYVHWYQPHVWNELSRYHLTVDEAPPAKKVFWITDGKLKSDTIEGFSAILQDSYEQIIKEAVSNVPNPFDVLRSEAVKKMDHLSITDFLLKFPLTQEQLDLISCSISIDFNGPLEKGAATQMFRWWAFSQGVRSAFIDTVGRYKIKQGTKALVNAIAEDVKAEIIFSSIVSLVKKENTHIVVQSEDGSKYDGKSVIVTVPLSTLEKIQFIPGLSENKQAFIKQKQVSEGVKVWARIKGELEPFMTYAPPGYPLQSIHFEKTVEGDTIVVGFGEDASVLSPDDRAAVEKAIQVWFPQATVMESTGHDWVHDEFSMETWPMLMPNQLTSYIEDMRLPEHGVFLAGTTYANGWAGFIDGAIESGMVTGRKVHQYLKKGTI</sequence>
<dbReference type="Gene3D" id="1.10.405.10">
    <property type="entry name" value="Guanine Nucleotide Dissociation Inhibitor, domain 1"/>
    <property type="match status" value="1"/>
</dbReference>
<name>A0ABW4KFU5_9BACI</name>
<comment type="cofactor">
    <cofactor evidence="1">
        <name>FAD</name>
        <dbReference type="ChEBI" id="CHEBI:57692"/>
    </cofactor>
</comment>
<feature type="transmembrane region" description="Helical" evidence="4">
    <location>
        <begin position="25"/>
        <end position="46"/>
    </location>
</feature>
<dbReference type="PANTHER" id="PTHR43563">
    <property type="entry name" value="AMINE OXIDASE"/>
    <property type="match status" value="1"/>
</dbReference>
<evidence type="ECO:0000313" key="6">
    <source>
        <dbReference type="EMBL" id="MFD1705968.1"/>
    </source>
</evidence>
<evidence type="ECO:0000313" key="7">
    <source>
        <dbReference type="Proteomes" id="UP001597301"/>
    </source>
</evidence>
<keyword evidence="3" id="KW-0560">Oxidoreductase</keyword>
<dbReference type="Pfam" id="PF01593">
    <property type="entry name" value="Amino_oxidase"/>
    <property type="match status" value="1"/>
</dbReference>
<keyword evidence="4" id="KW-1133">Transmembrane helix</keyword>
<keyword evidence="4" id="KW-0812">Transmembrane</keyword>
<evidence type="ECO:0000256" key="1">
    <source>
        <dbReference type="ARBA" id="ARBA00001974"/>
    </source>
</evidence>
<feature type="domain" description="Amine oxidase" evidence="5">
    <location>
        <begin position="40"/>
        <end position="445"/>
    </location>
</feature>
<evidence type="ECO:0000256" key="3">
    <source>
        <dbReference type="ARBA" id="ARBA00023002"/>
    </source>
</evidence>
<evidence type="ECO:0000256" key="4">
    <source>
        <dbReference type="SAM" id="Phobius"/>
    </source>
</evidence>
<keyword evidence="7" id="KW-1185">Reference proteome</keyword>
<comment type="similarity">
    <text evidence="2">Belongs to the flavin monoamine oxidase family.</text>
</comment>
<comment type="caution">
    <text evidence="6">The sequence shown here is derived from an EMBL/GenBank/DDBJ whole genome shotgun (WGS) entry which is preliminary data.</text>
</comment>
<keyword evidence="4" id="KW-0472">Membrane</keyword>
<organism evidence="6 7">
    <name type="scientific">Siminovitchia sediminis</name>
    <dbReference type="NCBI Taxonomy" id="1274353"/>
    <lineage>
        <taxon>Bacteria</taxon>
        <taxon>Bacillati</taxon>
        <taxon>Bacillota</taxon>
        <taxon>Bacilli</taxon>
        <taxon>Bacillales</taxon>
        <taxon>Bacillaceae</taxon>
        <taxon>Siminovitchia</taxon>
    </lineage>
</organism>
<proteinExistence type="inferred from homology"/>
<gene>
    <name evidence="6" type="ORF">ACFSCZ_04270</name>
</gene>
<protein>
    <submittedName>
        <fullName evidence="6">Flavin monoamine oxidase family protein</fullName>
    </submittedName>
</protein>
<accession>A0ABW4KFU5</accession>
<dbReference type="PRINTS" id="PR00757">
    <property type="entry name" value="AMINEOXDASEF"/>
</dbReference>
<dbReference type="Gene3D" id="3.50.50.60">
    <property type="entry name" value="FAD/NAD(P)-binding domain"/>
    <property type="match status" value="1"/>
</dbReference>
<dbReference type="Gene3D" id="3.90.660.10">
    <property type="match status" value="1"/>
</dbReference>
<reference evidence="7" key="1">
    <citation type="journal article" date="2019" name="Int. J. Syst. Evol. Microbiol.">
        <title>The Global Catalogue of Microorganisms (GCM) 10K type strain sequencing project: providing services to taxonomists for standard genome sequencing and annotation.</title>
        <authorList>
            <consortium name="The Broad Institute Genomics Platform"/>
            <consortium name="The Broad Institute Genome Sequencing Center for Infectious Disease"/>
            <person name="Wu L."/>
            <person name="Ma J."/>
        </authorList>
    </citation>
    <scope>NUCLEOTIDE SEQUENCE [LARGE SCALE GENOMIC DNA]</scope>
    <source>
        <strain evidence="7">CGMCC 1.12295</strain>
    </source>
</reference>
<dbReference type="InterPro" id="IPR036188">
    <property type="entry name" value="FAD/NAD-bd_sf"/>
</dbReference>
<dbReference type="InterPro" id="IPR002937">
    <property type="entry name" value="Amino_oxidase"/>
</dbReference>
<dbReference type="PANTHER" id="PTHR43563:SF1">
    <property type="entry name" value="AMINE OXIDASE [FLAVIN-CONTAINING] B"/>
    <property type="match status" value="1"/>
</dbReference>
<dbReference type="SUPFAM" id="SSF51905">
    <property type="entry name" value="FAD/NAD(P)-binding domain"/>
    <property type="match status" value="1"/>
</dbReference>
<dbReference type="InterPro" id="IPR050703">
    <property type="entry name" value="Flavin_MAO"/>
</dbReference>
<evidence type="ECO:0000259" key="5">
    <source>
        <dbReference type="Pfam" id="PF01593"/>
    </source>
</evidence>
<dbReference type="InterPro" id="IPR001613">
    <property type="entry name" value="Flavin_amine_oxidase"/>
</dbReference>
<dbReference type="EMBL" id="JBHUEO010000006">
    <property type="protein sequence ID" value="MFD1705968.1"/>
    <property type="molecule type" value="Genomic_DNA"/>
</dbReference>
<dbReference type="RefSeq" id="WP_380772523.1">
    <property type="nucleotide sequence ID" value="NZ_JBHUEO010000006.1"/>
</dbReference>
<evidence type="ECO:0000256" key="2">
    <source>
        <dbReference type="ARBA" id="ARBA00005995"/>
    </source>
</evidence>
<dbReference type="Proteomes" id="UP001597301">
    <property type="component" value="Unassembled WGS sequence"/>
</dbReference>